<dbReference type="VEuPathDB" id="FungiDB:MELLADRAFT_70086"/>
<feature type="compositionally biased region" description="Polar residues" evidence="1">
    <location>
        <begin position="147"/>
        <end position="161"/>
    </location>
</feature>
<dbReference type="AlphaFoldDB" id="F4SDI7"/>
<evidence type="ECO:0000313" key="2">
    <source>
        <dbReference type="EMBL" id="EGF97289.1"/>
    </source>
</evidence>
<feature type="compositionally biased region" description="Polar residues" evidence="1">
    <location>
        <begin position="185"/>
        <end position="195"/>
    </location>
</feature>
<accession>F4SDI7</accession>
<dbReference type="RefSeq" id="XP_007419446.1">
    <property type="nucleotide sequence ID" value="XM_007419384.1"/>
</dbReference>
<dbReference type="InParanoid" id="F4SDI7"/>
<feature type="compositionally biased region" description="Low complexity" evidence="1">
    <location>
        <begin position="131"/>
        <end position="146"/>
    </location>
</feature>
<evidence type="ECO:0000256" key="1">
    <source>
        <dbReference type="SAM" id="MobiDB-lite"/>
    </source>
</evidence>
<feature type="compositionally biased region" description="Low complexity" evidence="1">
    <location>
        <begin position="219"/>
        <end position="232"/>
    </location>
</feature>
<dbReference type="EMBL" id="GL883261">
    <property type="protein sequence ID" value="EGF97289.1"/>
    <property type="molecule type" value="Genomic_DNA"/>
</dbReference>
<reference evidence="3" key="1">
    <citation type="journal article" date="2011" name="Proc. Natl. Acad. Sci. U.S.A.">
        <title>Obligate biotrophy features unraveled by the genomic analysis of rust fungi.</title>
        <authorList>
            <person name="Duplessis S."/>
            <person name="Cuomo C.A."/>
            <person name="Lin Y.-C."/>
            <person name="Aerts A."/>
            <person name="Tisserant E."/>
            <person name="Veneault-Fourrey C."/>
            <person name="Joly D.L."/>
            <person name="Hacquard S."/>
            <person name="Amselem J."/>
            <person name="Cantarel B.L."/>
            <person name="Chiu R."/>
            <person name="Coutinho P.M."/>
            <person name="Feau N."/>
            <person name="Field M."/>
            <person name="Frey P."/>
            <person name="Gelhaye E."/>
            <person name="Goldberg J."/>
            <person name="Grabherr M.G."/>
            <person name="Kodira C.D."/>
            <person name="Kohler A."/>
            <person name="Kuees U."/>
            <person name="Lindquist E.A."/>
            <person name="Lucas S.M."/>
            <person name="Mago R."/>
            <person name="Mauceli E."/>
            <person name="Morin E."/>
            <person name="Murat C."/>
            <person name="Pangilinan J.L."/>
            <person name="Park R."/>
            <person name="Pearson M."/>
            <person name="Quesneville H."/>
            <person name="Rouhier N."/>
            <person name="Sakthikumar S."/>
            <person name="Salamov A.A."/>
            <person name="Schmutz J."/>
            <person name="Selles B."/>
            <person name="Shapiro H."/>
            <person name="Tanguay P."/>
            <person name="Tuskan G.A."/>
            <person name="Henrissat B."/>
            <person name="Van de Peer Y."/>
            <person name="Rouze P."/>
            <person name="Ellis J.G."/>
            <person name="Dodds P.N."/>
            <person name="Schein J.E."/>
            <person name="Zhong S."/>
            <person name="Hamelin R.C."/>
            <person name="Grigoriev I.V."/>
            <person name="Szabo L.J."/>
            <person name="Martin F."/>
        </authorList>
    </citation>
    <scope>NUCLEOTIDE SEQUENCE [LARGE SCALE GENOMIC DNA]</scope>
    <source>
        <strain evidence="3">98AG31 / pathotype 3-4-7</strain>
    </source>
</reference>
<dbReference type="Proteomes" id="UP000001072">
    <property type="component" value="Unassembled WGS sequence"/>
</dbReference>
<keyword evidence="3" id="KW-1185">Reference proteome</keyword>
<protein>
    <submittedName>
        <fullName evidence="2">Uncharacterized protein</fullName>
    </submittedName>
</protein>
<sequence length="346" mass="38390">MKVVRFRRSVSYLKKCATKARTWLAVAARRFRAIRHTPDQSFPVGTPPASVISSDAPMSAPVSPHSSTRSRPISIDTALPMTPEHLTNFFTVASNSHSPTRSSLMSIDTGPLLTPDVLKAARHHTIAPIVHTSSSPPASHSPPITSFTSIPNIESSQSSMFSPPRTDLAKENPIQQLRDLHRLSPTPSFSRQSRLLTHASPKDSVPQLAARSPRPYAYSFPHDSPGPSSPSSYAAPTKQSILHSMRDGSQVQLYQHNELNISLPLVDFKKRRFSVLFDGDEHPVQPSKRYKMSSQVRLYMADIFPAPSSSRYHHGWFLDQNNAPVFWASCQPTTQSSTTENHPDRD</sequence>
<feature type="region of interest" description="Disordered" evidence="1">
    <location>
        <begin position="129"/>
        <end position="237"/>
    </location>
</feature>
<proteinExistence type="predicted"/>
<evidence type="ECO:0000313" key="3">
    <source>
        <dbReference type="Proteomes" id="UP000001072"/>
    </source>
</evidence>
<dbReference type="GeneID" id="18931418"/>
<organism evidence="3">
    <name type="scientific">Melampsora larici-populina (strain 98AG31 / pathotype 3-4-7)</name>
    <name type="common">Poplar leaf rust fungus</name>
    <dbReference type="NCBI Taxonomy" id="747676"/>
    <lineage>
        <taxon>Eukaryota</taxon>
        <taxon>Fungi</taxon>
        <taxon>Dikarya</taxon>
        <taxon>Basidiomycota</taxon>
        <taxon>Pucciniomycotina</taxon>
        <taxon>Pucciniomycetes</taxon>
        <taxon>Pucciniales</taxon>
        <taxon>Melampsoraceae</taxon>
        <taxon>Melampsora</taxon>
    </lineage>
</organism>
<dbReference type="KEGG" id="mlr:MELLADRAFT_70086"/>
<name>F4SDI7_MELLP</name>
<dbReference type="eggNOG" id="ENOG502QQDI">
    <property type="taxonomic scope" value="Eukaryota"/>
</dbReference>
<gene>
    <name evidence="2" type="ORF">MELLADRAFT_70086</name>
</gene>
<dbReference type="HOGENOM" id="CLU_801884_0_0_1"/>